<keyword evidence="2" id="KW-0479">Metal-binding</keyword>
<evidence type="ECO:0000256" key="8">
    <source>
        <dbReference type="PROSITE-ProRule" id="PRU00042"/>
    </source>
</evidence>
<feature type="region of interest" description="Disordered" evidence="9">
    <location>
        <begin position="74"/>
        <end position="97"/>
    </location>
</feature>
<evidence type="ECO:0000256" key="3">
    <source>
        <dbReference type="ARBA" id="ARBA00022771"/>
    </source>
</evidence>
<keyword evidence="6" id="KW-0804">Transcription</keyword>
<accession>A0AAV3PLD8</accession>
<keyword evidence="3 8" id="KW-0863">Zinc-finger</keyword>
<keyword evidence="5" id="KW-0805">Transcription regulation</keyword>
<dbReference type="InterPro" id="IPR036236">
    <property type="entry name" value="Znf_C2H2_sf"/>
</dbReference>
<dbReference type="InterPro" id="IPR013087">
    <property type="entry name" value="Znf_C2H2_type"/>
</dbReference>
<keyword evidence="12" id="KW-1185">Reference proteome</keyword>
<dbReference type="PANTHER" id="PTHR45801">
    <property type="entry name" value="OS07G0101800 PROTEIN"/>
    <property type="match status" value="1"/>
</dbReference>
<protein>
    <recommendedName>
        <fullName evidence="10">C2H2-type domain-containing protein</fullName>
    </recommendedName>
</protein>
<feature type="compositionally biased region" description="Low complexity" evidence="9">
    <location>
        <begin position="82"/>
        <end position="97"/>
    </location>
</feature>
<dbReference type="SUPFAM" id="SSF57667">
    <property type="entry name" value="beta-beta-alpha zinc fingers"/>
    <property type="match status" value="1"/>
</dbReference>
<dbReference type="AlphaFoldDB" id="A0AAV3PLD8"/>
<comment type="subcellular location">
    <subcellularLocation>
        <location evidence="1">Nucleus</location>
    </subcellularLocation>
</comment>
<dbReference type="Proteomes" id="UP001454036">
    <property type="component" value="Unassembled WGS sequence"/>
</dbReference>
<evidence type="ECO:0000256" key="7">
    <source>
        <dbReference type="ARBA" id="ARBA00023242"/>
    </source>
</evidence>
<name>A0AAV3PLD8_LITER</name>
<dbReference type="PROSITE" id="PS50157">
    <property type="entry name" value="ZINC_FINGER_C2H2_2"/>
    <property type="match status" value="1"/>
</dbReference>
<comment type="caution">
    <text evidence="11">The sequence shown here is derived from an EMBL/GenBank/DDBJ whole genome shotgun (WGS) entry which is preliminary data.</text>
</comment>
<evidence type="ECO:0000259" key="10">
    <source>
        <dbReference type="PROSITE" id="PS50157"/>
    </source>
</evidence>
<evidence type="ECO:0000313" key="11">
    <source>
        <dbReference type="EMBL" id="GAA0152093.1"/>
    </source>
</evidence>
<evidence type="ECO:0000256" key="9">
    <source>
        <dbReference type="SAM" id="MobiDB-lite"/>
    </source>
</evidence>
<dbReference type="EMBL" id="BAABME010001911">
    <property type="protein sequence ID" value="GAA0152093.1"/>
    <property type="molecule type" value="Genomic_DNA"/>
</dbReference>
<keyword evidence="4" id="KW-0862">Zinc</keyword>
<dbReference type="Pfam" id="PF13912">
    <property type="entry name" value="zf-C2H2_6"/>
    <property type="match status" value="1"/>
</dbReference>
<evidence type="ECO:0000256" key="2">
    <source>
        <dbReference type="ARBA" id="ARBA00022723"/>
    </source>
</evidence>
<evidence type="ECO:0000256" key="1">
    <source>
        <dbReference type="ARBA" id="ARBA00004123"/>
    </source>
</evidence>
<dbReference type="GO" id="GO:0005634">
    <property type="term" value="C:nucleus"/>
    <property type="evidence" value="ECO:0007669"/>
    <property type="project" value="UniProtKB-SubCell"/>
</dbReference>
<proteinExistence type="predicted"/>
<reference evidence="11 12" key="1">
    <citation type="submission" date="2024-01" db="EMBL/GenBank/DDBJ databases">
        <title>The complete chloroplast genome sequence of Lithospermum erythrorhizon: insights into the phylogenetic relationship among Boraginaceae species and the maternal lineages of purple gromwells.</title>
        <authorList>
            <person name="Okada T."/>
            <person name="Watanabe K."/>
        </authorList>
    </citation>
    <scope>NUCLEOTIDE SEQUENCE [LARGE SCALE GENOMIC DNA]</scope>
</reference>
<evidence type="ECO:0000256" key="5">
    <source>
        <dbReference type="ARBA" id="ARBA00023015"/>
    </source>
</evidence>
<organism evidence="11 12">
    <name type="scientific">Lithospermum erythrorhizon</name>
    <name type="common">Purple gromwell</name>
    <name type="synonym">Lithospermum officinale var. erythrorhizon</name>
    <dbReference type="NCBI Taxonomy" id="34254"/>
    <lineage>
        <taxon>Eukaryota</taxon>
        <taxon>Viridiplantae</taxon>
        <taxon>Streptophyta</taxon>
        <taxon>Embryophyta</taxon>
        <taxon>Tracheophyta</taxon>
        <taxon>Spermatophyta</taxon>
        <taxon>Magnoliopsida</taxon>
        <taxon>eudicotyledons</taxon>
        <taxon>Gunneridae</taxon>
        <taxon>Pentapetalae</taxon>
        <taxon>asterids</taxon>
        <taxon>lamiids</taxon>
        <taxon>Boraginales</taxon>
        <taxon>Boraginaceae</taxon>
        <taxon>Boraginoideae</taxon>
        <taxon>Lithospermeae</taxon>
        <taxon>Lithospermum</taxon>
    </lineage>
</organism>
<dbReference type="InterPro" id="IPR052426">
    <property type="entry name" value="Plant_dev_regulator"/>
</dbReference>
<dbReference type="GO" id="GO:0008270">
    <property type="term" value="F:zinc ion binding"/>
    <property type="evidence" value="ECO:0007669"/>
    <property type="project" value="UniProtKB-KW"/>
</dbReference>
<feature type="domain" description="C2H2-type" evidence="10">
    <location>
        <begin position="45"/>
        <end position="72"/>
    </location>
</feature>
<evidence type="ECO:0000256" key="4">
    <source>
        <dbReference type="ARBA" id="ARBA00022833"/>
    </source>
</evidence>
<dbReference type="PROSITE" id="PS00028">
    <property type="entry name" value="ZINC_FINGER_C2H2_1"/>
    <property type="match status" value="1"/>
</dbReference>
<dbReference type="PANTHER" id="PTHR45801:SF5">
    <property type="entry name" value="OS05G0286100 PROTEIN"/>
    <property type="match status" value="1"/>
</dbReference>
<sequence length="208" mass="22977">MWMNNMNAHNPAAIPDEGDDDSWEVKAFEEDTSNVLGATWPPRSYTCSFCMREFRSAQALGGHMNVHRRDRARLHHQPPPSLGGSNNNPLPSSPPRNLIIPTHQDLISKGGVCFLYSLPNNNHHGLAPTSLVNNYSYNSNNHPPFCASELSPNCPPSEMNYSASCTNDNHHRQENNVVKNDSAEGEIDLELRLGYKSSASSSSSSYTP</sequence>
<keyword evidence="7" id="KW-0539">Nucleus</keyword>
<gene>
    <name evidence="11" type="ORF">LIER_10661</name>
</gene>
<evidence type="ECO:0000256" key="6">
    <source>
        <dbReference type="ARBA" id="ARBA00023163"/>
    </source>
</evidence>
<evidence type="ECO:0000313" key="12">
    <source>
        <dbReference type="Proteomes" id="UP001454036"/>
    </source>
</evidence>